<evidence type="ECO:0000313" key="3">
    <source>
        <dbReference type="Proteomes" id="UP000038802"/>
    </source>
</evidence>
<evidence type="ECO:0000256" key="1">
    <source>
        <dbReference type="SAM" id="MobiDB-lite"/>
    </source>
</evidence>
<proteinExistence type="predicted"/>
<protein>
    <submittedName>
        <fullName evidence="2">Uncharacterized protein</fullName>
    </submittedName>
</protein>
<dbReference type="Proteomes" id="UP000038802">
    <property type="component" value="Unassembled WGS sequence"/>
</dbReference>
<organism evidence="2 3">
    <name type="scientific">Mycobacterium tuberculosis</name>
    <dbReference type="NCBI Taxonomy" id="1773"/>
    <lineage>
        <taxon>Bacteria</taxon>
        <taxon>Bacillati</taxon>
        <taxon>Actinomycetota</taxon>
        <taxon>Actinomycetes</taxon>
        <taxon>Mycobacteriales</taxon>
        <taxon>Mycobacteriaceae</taxon>
        <taxon>Mycobacterium</taxon>
        <taxon>Mycobacterium tuberculosis complex</taxon>
    </lineage>
</organism>
<dbReference type="EMBL" id="CSAE01000419">
    <property type="protein sequence ID" value="COW26805.1"/>
    <property type="molecule type" value="Genomic_DNA"/>
</dbReference>
<dbReference type="AlphaFoldDB" id="A0A0U0RSJ4"/>
<gene>
    <name evidence="2" type="ORF">ERS007703_03228</name>
</gene>
<sequence length="60" mass="6191">MQLMACTGRGTSGSVTSSARLLPEPGSGDKKAIRGVESHASINQQCAIQRVCAISSWSLG</sequence>
<evidence type="ECO:0000313" key="2">
    <source>
        <dbReference type="EMBL" id="COW26805.1"/>
    </source>
</evidence>
<accession>A0A0U0RSJ4</accession>
<name>A0A0U0RSJ4_MYCTX</name>
<feature type="compositionally biased region" description="Low complexity" evidence="1">
    <location>
        <begin position="7"/>
        <end position="18"/>
    </location>
</feature>
<reference evidence="3" key="1">
    <citation type="submission" date="2015-03" db="EMBL/GenBank/DDBJ databases">
        <authorList>
            <consortium name="Pathogen Informatics"/>
        </authorList>
    </citation>
    <scope>NUCLEOTIDE SEQUENCE [LARGE SCALE GENOMIC DNA]</scope>
    <source>
        <strain evidence="3">K00500041</strain>
    </source>
</reference>
<feature type="region of interest" description="Disordered" evidence="1">
    <location>
        <begin position="1"/>
        <end position="32"/>
    </location>
</feature>